<evidence type="ECO:0000313" key="2">
    <source>
        <dbReference type="Proteomes" id="UP000814128"/>
    </source>
</evidence>
<proteinExistence type="predicted"/>
<dbReference type="EMBL" id="MU273480">
    <property type="protein sequence ID" value="KAI0035724.1"/>
    <property type="molecule type" value="Genomic_DNA"/>
</dbReference>
<keyword evidence="2" id="KW-1185">Reference proteome</keyword>
<accession>A0ACB8QUY5</accession>
<gene>
    <name evidence="1" type="ORF">K488DRAFT_42597</name>
</gene>
<reference evidence="1" key="2">
    <citation type="journal article" date="2022" name="New Phytol.">
        <title>Evolutionary transition to the ectomycorrhizal habit in the genomes of a hyperdiverse lineage of mushroom-forming fungi.</title>
        <authorList>
            <person name="Looney B."/>
            <person name="Miyauchi S."/>
            <person name="Morin E."/>
            <person name="Drula E."/>
            <person name="Courty P.E."/>
            <person name="Kohler A."/>
            <person name="Kuo A."/>
            <person name="LaButti K."/>
            <person name="Pangilinan J."/>
            <person name="Lipzen A."/>
            <person name="Riley R."/>
            <person name="Andreopoulos W."/>
            <person name="He G."/>
            <person name="Johnson J."/>
            <person name="Nolan M."/>
            <person name="Tritt A."/>
            <person name="Barry K.W."/>
            <person name="Grigoriev I.V."/>
            <person name="Nagy L.G."/>
            <person name="Hibbett D."/>
            <person name="Henrissat B."/>
            <person name="Matheny P.B."/>
            <person name="Labbe J."/>
            <person name="Martin F.M."/>
        </authorList>
    </citation>
    <scope>NUCLEOTIDE SEQUENCE</scope>
    <source>
        <strain evidence="1">EC-137</strain>
    </source>
</reference>
<comment type="caution">
    <text evidence="1">The sequence shown here is derived from an EMBL/GenBank/DDBJ whole genome shotgun (WGS) entry which is preliminary data.</text>
</comment>
<organism evidence="1 2">
    <name type="scientific">Vararia minispora EC-137</name>
    <dbReference type="NCBI Taxonomy" id="1314806"/>
    <lineage>
        <taxon>Eukaryota</taxon>
        <taxon>Fungi</taxon>
        <taxon>Dikarya</taxon>
        <taxon>Basidiomycota</taxon>
        <taxon>Agaricomycotina</taxon>
        <taxon>Agaricomycetes</taxon>
        <taxon>Russulales</taxon>
        <taxon>Lachnocladiaceae</taxon>
        <taxon>Vararia</taxon>
    </lineage>
</organism>
<dbReference type="Proteomes" id="UP000814128">
    <property type="component" value="Unassembled WGS sequence"/>
</dbReference>
<name>A0ACB8QUY5_9AGAM</name>
<protein>
    <submittedName>
        <fullName evidence="1">Scramblase-domain-containing protein</fullName>
    </submittedName>
</protein>
<reference evidence="1" key="1">
    <citation type="submission" date="2021-02" db="EMBL/GenBank/DDBJ databases">
        <authorList>
            <consortium name="DOE Joint Genome Institute"/>
            <person name="Ahrendt S."/>
            <person name="Looney B.P."/>
            <person name="Miyauchi S."/>
            <person name="Morin E."/>
            <person name="Drula E."/>
            <person name="Courty P.E."/>
            <person name="Chicoki N."/>
            <person name="Fauchery L."/>
            <person name="Kohler A."/>
            <person name="Kuo A."/>
            <person name="Labutti K."/>
            <person name="Pangilinan J."/>
            <person name="Lipzen A."/>
            <person name="Riley R."/>
            <person name="Andreopoulos W."/>
            <person name="He G."/>
            <person name="Johnson J."/>
            <person name="Barry K.W."/>
            <person name="Grigoriev I.V."/>
            <person name="Nagy L."/>
            <person name="Hibbett D."/>
            <person name="Henrissat B."/>
            <person name="Matheny P.B."/>
            <person name="Labbe J."/>
            <person name="Martin F."/>
        </authorList>
    </citation>
    <scope>NUCLEOTIDE SEQUENCE</scope>
    <source>
        <strain evidence="1">EC-137</strain>
    </source>
</reference>
<evidence type="ECO:0000313" key="1">
    <source>
        <dbReference type="EMBL" id="KAI0035724.1"/>
    </source>
</evidence>
<sequence>MLRKFVNYSSASRAQIHHISRSYARSRFPEGDSVGFGRAGRARRLPTQPLHQHAKSSRREQSPSADESSLWSESRRTPSSDPEEGLHRLLGEDILVVTRQIEMLSIFAGFEQANRYAIANMNGETLGYIAEESRSILSTVSRQMFRTHRPFRAVIMDQGGTPVLWLRRPFSWINSRMYVQRLHNYHDYTRDGEPVLDTFAEVQQVWHPWRRCYDLFLKDTPRRMLTLANEPQPEPGADVIGDEFVQFAKIDQGFLAWDFFLRDVADDQFALVSKKFRGFGREVFTDTSQYFVHFRLPGDYAITPDGQFRLTNAAKARPLSLEQRAVSFLVNIDFDYFSRHSGGCVMYGFPFFLSTLIRWPS</sequence>